<reference evidence="2 3" key="1">
    <citation type="submission" date="2015-06" db="EMBL/GenBank/DDBJ databases">
        <title>Improved classification and identification of acetic acid bacteria using matrix-assisted laser desorption/ionization time-of-flight mass spectrometry; Gluconobacter nephelii and Gluconobacter uchimurae are later heterotypic synonyms of Gluconobacter japonicus and Gluconobacter oxydans, respectively.</title>
        <authorList>
            <person name="Li L."/>
            <person name="Cleenwerck I."/>
            <person name="De Vuyst L."/>
            <person name="Vandamme P."/>
        </authorList>
    </citation>
    <scope>NUCLEOTIDE SEQUENCE [LARGE SCALE GENOMIC DNA]</scope>
    <source>
        <strain evidence="2 3">LMG 1552</strain>
    </source>
</reference>
<dbReference type="Proteomes" id="UP000075526">
    <property type="component" value="Unassembled WGS sequence"/>
</dbReference>
<dbReference type="Pfam" id="PF13730">
    <property type="entry name" value="HTH_36"/>
    <property type="match status" value="1"/>
</dbReference>
<gene>
    <name evidence="2" type="ORF">AD933_01060</name>
</gene>
<dbReference type="Gene3D" id="1.10.10.10">
    <property type="entry name" value="Winged helix-like DNA-binding domain superfamily/Winged helix DNA-binding domain"/>
    <property type="match status" value="1"/>
</dbReference>
<dbReference type="PATRIC" id="fig|178901.13.peg.2837"/>
<organism evidence="2 3">
    <name type="scientific">Acetobacter malorum</name>
    <dbReference type="NCBI Taxonomy" id="178901"/>
    <lineage>
        <taxon>Bacteria</taxon>
        <taxon>Pseudomonadati</taxon>
        <taxon>Pseudomonadota</taxon>
        <taxon>Alphaproteobacteria</taxon>
        <taxon>Acetobacterales</taxon>
        <taxon>Acetobacteraceae</taxon>
        <taxon>Acetobacter</taxon>
    </lineage>
</organism>
<dbReference type="RefSeq" id="WP_061507306.1">
    <property type="nucleotide sequence ID" value="NZ_LHZF01000094.1"/>
</dbReference>
<protein>
    <submittedName>
        <fullName evidence="2">Replication protein</fullName>
    </submittedName>
</protein>
<dbReference type="InterPro" id="IPR036388">
    <property type="entry name" value="WH-like_DNA-bd_sf"/>
</dbReference>
<evidence type="ECO:0000313" key="2">
    <source>
        <dbReference type="EMBL" id="KXV20948.1"/>
    </source>
</evidence>
<evidence type="ECO:0000256" key="1">
    <source>
        <dbReference type="SAM" id="MobiDB-lite"/>
    </source>
</evidence>
<comment type="caution">
    <text evidence="2">The sequence shown here is derived from an EMBL/GenBank/DDBJ whole genome shotgun (WGS) entry which is preliminary data.</text>
</comment>
<name>A0A149S2H4_9PROT</name>
<accession>A0A149S2H4</accession>
<proteinExistence type="predicted"/>
<dbReference type="EMBL" id="LHZF01000094">
    <property type="protein sequence ID" value="KXV20948.1"/>
    <property type="molecule type" value="Genomic_DNA"/>
</dbReference>
<evidence type="ECO:0000313" key="3">
    <source>
        <dbReference type="Proteomes" id="UP000075526"/>
    </source>
</evidence>
<feature type="region of interest" description="Disordered" evidence="1">
    <location>
        <begin position="146"/>
        <end position="194"/>
    </location>
</feature>
<sequence>MTEIGTPARNKPGQWVQTERKAHEAWAGLIARKPTAAMLLHHLIAQMGHQNAVIVSQKTLAKMLGRSLRTIQYAIQDLVADRWISVVKLNGPGTVSAYVVNSAVAWGQPRDQLRLSVFSASVIADHADQDAALLGHGDLRRIPTLYPGERQIPTGPGMPPPSQPSIDGLEPDLPARQKEPQQSDLEDYTGRPGR</sequence>
<dbReference type="AlphaFoldDB" id="A0A149S2H4"/>